<protein>
    <recommendedName>
        <fullName evidence="4">DUF333 domain-containing protein</fullName>
    </recommendedName>
</protein>
<dbReference type="RefSeq" id="WP_120222621.1">
    <property type="nucleotide sequence ID" value="NZ_JASHJQ010000005.1"/>
</dbReference>
<dbReference type="AlphaFoldDB" id="A0A3A8ANP8"/>
<dbReference type="Proteomes" id="UP000246132">
    <property type="component" value="Unassembled WGS sequence"/>
</dbReference>
<sequence>MMKRCLAVILAVGAVSLPAPALAQKVVGPDIPCTCRFKGQDVPVGQTMCLDLPSGEVLATCDRVLNNTAWKTVQQGCPVPGLS</sequence>
<feature type="chain" id="PRO_5017433889" description="DUF333 domain-containing protein" evidence="1">
    <location>
        <begin position="24"/>
        <end position="83"/>
    </location>
</feature>
<evidence type="ECO:0000313" key="2">
    <source>
        <dbReference type="EMBL" id="RKF08284.1"/>
    </source>
</evidence>
<keyword evidence="1" id="KW-0732">Signal</keyword>
<evidence type="ECO:0000256" key="1">
    <source>
        <dbReference type="SAM" id="SignalP"/>
    </source>
</evidence>
<feature type="signal peptide" evidence="1">
    <location>
        <begin position="1"/>
        <end position="23"/>
    </location>
</feature>
<evidence type="ECO:0008006" key="4">
    <source>
        <dbReference type="Google" id="ProtNLM"/>
    </source>
</evidence>
<name>A0A3A8ANP8_9HYPH</name>
<dbReference type="OrthoDB" id="8021248at2"/>
<dbReference type="EMBL" id="QFWV02000002">
    <property type="protein sequence ID" value="RKF08284.1"/>
    <property type="molecule type" value="Genomic_DNA"/>
</dbReference>
<accession>A0A3A8ANP8</accession>
<organism evidence="2 3">
    <name type="scientific">Oceaniradius stylonematis</name>
    <dbReference type="NCBI Taxonomy" id="2184161"/>
    <lineage>
        <taxon>Bacteria</taxon>
        <taxon>Pseudomonadati</taxon>
        <taxon>Pseudomonadota</taxon>
        <taxon>Alphaproteobacteria</taxon>
        <taxon>Hyphomicrobiales</taxon>
        <taxon>Ahrensiaceae</taxon>
        <taxon>Oceaniradius</taxon>
    </lineage>
</organism>
<gene>
    <name evidence="2" type="ORF">DEM25_003075</name>
</gene>
<comment type="caution">
    <text evidence="2">The sequence shown here is derived from an EMBL/GenBank/DDBJ whole genome shotgun (WGS) entry which is preliminary data.</text>
</comment>
<keyword evidence="3" id="KW-1185">Reference proteome</keyword>
<evidence type="ECO:0000313" key="3">
    <source>
        <dbReference type="Proteomes" id="UP000246132"/>
    </source>
</evidence>
<proteinExistence type="predicted"/>
<reference evidence="2 3" key="1">
    <citation type="journal article" date="2018" name="Int. J. Syst. Bacteriol.">
        <title>Oceaniradius stylonemae gen. nov., sp. nov., isolated from a red alga, Stylonema cornu-cervi.</title>
        <authorList>
            <person name="Jeong S."/>
        </authorList>
    </citation>
    <scope>NUCLEOTIDE SEQUENCE [LARGE SCALE GENOMIC DNA]</scope>
    <source>
        <strain evidence="2 3">StC1</strain>
    </source>
</reference>